<proteinExistence type="inferred from homology"/>
<sequence length="252" mass="27460">MIRITSDLIAALASRGVECHLDANKDHVSGTALFEPPCGLKRLDLMHASKLGAFSYGVSGYLSETVVGRYVSMGEMIQVGRGAHPISWMSTSPFFYAYGGGMFGVGADFKDADKYHAFRPGSPGPIEVRNSRTTPDLLRQTIIGHDVWVGHGAFIAQGVKVGHGAVVAGHSVVVKDVPEYAIVAGNPAEIKGFRFDPKQIAALLELEWWNYAPWQLVDVPFANISAAIKRLEVLIPQLEPYQPEWVSIAEIR</sequence>
<gene>
    <name evidence="5" type="ORF">ABID43_000753</name>
</gene>
<evidence type="ECO:0000313" key="5">
    <source>
        <dbReference type="EMBL" id="MET3691234.1"/>
    </source>
</evidence>
<dbReference type="PANTHER" id="PTHR43300:SF12">
    <property type="entry name" value="CHLORAMPHENICOL ACETYLTRANSFERASE"/>
    <property type="match status" value="1"/>
</dbReference>
<keyword evidence="3" id="KW-0677">Repeat</keyword>
<name>A0ABV2L093_9HYPH</name>
<dbReference type="PROSITE" id="PS00101">
    <property type="entry name" value="HEXAPEP_TRANSFERASES"/>
    <property type="match status" value="1"/>
</dbReference>
<dbReference type="PANTHER" id="PTHR43300">
    <property type="entry name" value="ACETYLTRANSFERASE"/>
    <property type="match status" value="1"/>
</dbReference>
<dbReference type="SUPFAM" id="SSF51161">
    <property type="entry name" value="Trimeric LpxA-like enzymes"/>
    <property type="match status" value="1"/>
</dbReference>
<dbReference type="InterPro" id="IPR050179">
    <property type="entry name" value="Trans_hexapeptide_repeat"/>
</dbReference>
<keyword evidence="2" id="KW-0808">Transferase</keyword>
<dbReference type="EMBL" id="JBEPMM010000001">
    <property type="protein sequence ID" value="MET3691234.1"/>
    <property type="molecule type" value="Genomic_DNA"/>
</dbReference>
<protein>
    <submittedName>
        <fullName evidence="5">Acetyltransferase-like isoleucine patch superfamily enzyme</fullName>
    </submittedName>
</protein>
<keyword evidence="6" id="KW-1185">Reference proteome</keyword>
<keyword evidence="4" id="KW-0012">Acyltransferase</keyword>
<dbReference type="CDD" id="cd03349">
    <property type="entry name" value="LbH_XAT"/>
    <property type="match status" value="1"/>
</dbReference>
<evidence type="ECO:0000256" key="3">
    <source>
        <dbReference type="ARBA" id="ARBA00022737"/>
    </source>
</evidence>
<dbReference type="InterPro" id="IPR011004">
    <property type="entry name" value="Trimer_LpxA-like_sf"/>
</dbReference>
<evidence type="ECO:0000256" key="4">
    <source>
        <dbReference type="ARBA" id="ARBA00023315"/>
    </source>
</evidence>
<dbReference type="RefSeq" id="WP_238280993.1">
    <property type="nucleotide sequence ID" value="NZ_BPQL01000111.1"/>
</dbReference>
<comment type="caution">
    <text evidence="5">The sequence shown here is derived from an EMBL/GenBank/DDBJ whole genome shotgun (WGS) entry which is preliminary data.</text>
</comment>
<dbReference type="Proteomes" id="UP001549145">
    <property type="component" value="Unassembled WGS sequence"/>
</dbReference>
<evidence type="ECO:0000256" key="2">
    <source>
        <dbReference type="ARBA" id="ARBA00022679"/>
    </source>
</evidence>
<evidence type="ECO:0000313" key="6">
    <source>
        <dbReference type="Proteomes" id="UP001549145"/>
    </source>
</evidence>
<dbReference type="InterPro" id="IPR018357">
    <property type="entry name" value="Hexapep_transf_CS"/>
</dbReference>
<evidence type="ECO:0000256" key="1">
    <source>
        <dbReference type="ARBA" id="ARBA00007274"/>
    </source>
</evidence>
<accession>A0ABV2L093</accession>
<comment type="similarity">
    <text evidence="1">Belongs to the transferase hexapeptide repeat family.</text>
</comment>
<organism evidence="5 6">
    <name type="scientific">Methylobacterium goesingense</name>
    <dbReference type="NCBI Taxonomy" id="243690"/>
    <lineage>
        <taxon>Bacteria</taxon>
        <taxon>Pseudomonadati</taxon>
        <taxon>Pseudomonadota</taxon>
        <taxon>Alphaproteobacteria</taxon>
        <taxon>Hyphomicrobiales</taxon>
        <taxon>Methylobacteriaceae</taxon>
        <taxon>Methylobacterium</taxon>
    </lineage>
</organism>
<reference evidence="5 6" key="1">
    <citation type="submission" date="2024-06" db="EMBL/GenBank/DDBJ databases">
        <title>Genomic Encyclopedia of Type Strains, Phase IV (KMG-IV): sequencing the most valuable type-strain genomes for metagenomic binning, comparative biology and taxonomic classification.</title>
        <authorList>
            <person name="Goeker M."/>
        </authorList>
    </citation>
    <scope>NUCLEOTIDE SEQUENCE [LARGE SCALE GENOMIC DNA]</scope>
    <source>
        <strain evidence="5 6">DSM 21331</strain>
    </source>
</reference>
<dbReference type="Gene3D" id="2.160.10.10">
    <property type="entry name" value="Hexapeptide repeat proteins"/>
    <property type="match status" value="1"/>
</dbReference>